<keyword evidence="1" id="KW-0732">Signal</keyword>
<dbReference type="PANTHER" id="PTHR22801:SF63">
    <property type="entry name" value="C-TYPE LECTIN DOMAIN-CONTAINING PROTEIN"/>
    <property type="match status" value="1"/>
</dbReference>
<dbReference type="Pfam" id="PF00059">
    <property type="entry name" value="Lectin_C"/>
    <property type="match status" value="1"/>
</dbReference>
<dbReference type="CDD" id="cd00037">
    <property type="entry name" value="CLECT"/>
    <property type="match status" value="1"/>
</dbReference>
<sequence>MKHLLGVACLVAVLAEAYGQGFGQGTYPMEGCIPGWTNFGKYCYKFFNQRMNWLQAQRECNKYSALNGTTPRGYLMTSKDQQHNNFQHNWLRYTGGGLNKVWLGLSEKTNNNYFWADGTPLLPTQWNKWKIDQPQLNAHIQGVHTFDNMVDMTWVTSFYKTEMSFICQYQYML</sequence>
<evidence type="ECO:0000259" key="2">
    <source>
        <dbReference type="PROSITE" id="PS50041"/>
    </source>
</evidence>
<evidence type="ECO:0000256" key="1">
    <source>
        <dbReference type="SAM" id="SignalP"/>
    </source>
</evidence>
<dbReference type="KEGG" id="spu:576354"/>
<evidence type="ECO:0000313" key="3">
    <source>
        <dbReference type="EnsemblMetazoa" id="XP_781763"/>
    </source>
</evidence>
<protein>
    <recommendedName>
        <fullName evidence="2">C-type lectin domain-containing protein</fullName>
    </recommendedName>
</protein>
<accession>A0A7M7RCF8</accession>
<dbReference type="EnsemblMetazoa" id="XM_776670">
    <property type="protein sequence ID" value="XP_781763"/>
    <property type="gene ID" value="LOC576354"/>
</dbReference>
<feature type="chain" id="PRO_5029612014" description="C-type lectin domain-containing protein" evidence="1">
    <location>
        <begin position="20"/>
        <end position="173"/>
    </location>
</feature>
<dbReference type="PROSITE" id="PS50041">
    <property type="entry name" value="C_TYPE_LECTIN_2"/>
    <property type="match status" value="1"/>
</dbReference>
<dbReference type="InParanoid" id="A0A7M7RCF8"/>
<reference evidence="4" key="1">
    <citation type="submission" date="2015-02" db="EMBL/GenBank/DDBJ databases">
        <title>Genome sequencing for Strongylocentrotus purpuratus.</title>
        <authorList>
            <person name="Murali S."/>
            <person name="Liu Y."/>
            <person name="Vee V."/>
            <person name="English A."/>
            <person name="Wang M."/>
            <person name="Skinner E."/>
            <person name="Han Y."/>
            <person name="Muzny D.M."/>
            <person name="Worley K.C."/>
            <person name="Gibbs R.A."/>
        </authorList>
    </citation>
    <scope>NUCLEOTIDE SEQUENCE</scope>
</reference>
<dbReference type="SUPFAM" id="SSF56436">
    <property type="entry name" value="C-type lectin-like"/>
    <property type="match status" value="1"/>
</dbReference>
<dbReference type="InterPro" id="IPR016186">
    <property type="entry name" value="C-type_lectin-like/link_sf"/>
</dbReference>
<evidence type="ECO:0000313" key="4">
    <source>
        <dbReference type="Proteomes" id="UP000007110"/>
    </source>
</evidence>
<dbReference type="InterPro" id="IPR016187">
    <property type="entry name" value="CTDL_fold"/>
</dbReference>
<proteinExistence type="predicted"/>
<dbReference type="InterPro" id="IPR050801">
    <property type="entry name" value="Ca-Dep_Lectins_ImmuneDev"/>
</dbReference>
<dbReference type="RefSeq" id="XP_781763.2">
    <property type="nucleotide sequence ID" value="XM_776670.5"/>
</dbReference>
<dbReference type="PANTHER" id="PTHR22801">
    <property type="entry name" value="LITHOSTATHINE"/>
    <property type="match status" value="1"/>
</dbReference>
<dbReference type="InterPro" id="IPR001304">
    <property type="entry name" value="C-type_lectin-like"/>
</dbReference>
<feature type="domain" description="C-type lectin" evidence="2">
    <location>
        <begin position="39"/>
        <end position="168"/>
    </location>
</feature>
<dbReference type="AlphaFoldDB" id="A0A7M7RCF8"/>
<dbReference type="OMA" id="PMEGCIP"/>
<feature type="signal peptide" evidence="1">
    <location>
        <begin position="1"/>
        <end position="19"/>
    </location>
</feature>
<dbReference type="OrthoDB" id="441660at2759"/>
<dbReference type="Gene3D" id="3.10.100.10">
    <property type="entry name" value="Mannose-Binding Protein A, subunit A"/>
    <property type="match status" value="1"/>
</dbReference>
<dbReference type="SMART" id="SM00034">
    <property type="entry name" value="CLECT"/>
    <property type="match status" value="1"/>
</dbReference>
<name>A0A7M7RCF8_STRPU</name>
<reference evidence="3" key="2">
    <citation type="submission" date="2021-01" db="UniProtKB">
        <authorList>
            <consortium name="EnsemblMetazoa"/>
        </authorList>
    </citation>
    <scope>IDENTIFICATION</scope>
</reference>
<dbReference type="Proteomes" id="UP000007110">
    <property type="component" value="Unassembled WGS sequence"/>
</dbReference>
<dbReference type="GeneID" id="576354"/>
<organism evidence="3 4">
    <name type="scientific">Strongylocentrotus purpuratus</name>
    <name type="common">Purple sea urchin</name>
    <dbReference type="NCBI Taxonomy" id="7668"/>
    <lineage>
        <taxon>Eukaryota</taxon>
        <taxon>Metazoa</taxon>
        <taxon>Echinodermata</taxon>
        <taxon>Eleutherozoa</taxon>
        <taxon>Echinozoa</taxon>
        <taxon>Echinoidea</taxon>
        <taxon>Euechinoidea</taxon>
        <taxon>Echinacea</taxon>
        <taxon>Camarodonta</taxon>
        <taxon>Echinidea</taxon>
        <taxon>Strongylocentrotidae</taxon>
        <taxon>Strongylocentrotus</taxon>
    </lineage>
</organism>
<keyword evidence="4" id="KW-1185">Reference proteome</keyword>